<dbReference type="EMBL" id="JACIEZ010000015">
    <property type="protein sequence ID" value="MBB4067155.1"/>
    <property type="molecule type" value="Genomic_DNA"/>
</dbReference>
<accession>A0A7W6J995</accession>
<dbReference type="Pfam" id="PF20026">
    <property type="entry name" value="DUF6434"/>
    <property type="match status" value="1"/>
</dbReference>
<dbReference type="RefSeq" id="WP_183368393.1">
    <property type="nucleotide sequence ID" value="NZ_JACIEZ010000015.1"/>
</dbReference>
<dbReference type="InterPro" id="IPR045492">
    <property type="entry name" value="DUF6434"/>
</dbReference>
<evidence type="ECO:0000313" key="3">
    <source>
        <dbReference type="Proteomes" id="UP000528286"/>
    </source>
</evidence>
<dbReference type="Proteomes" id="UP000528286">
    <property type="component" value="Unassembled WGS sequence"/>
</dbReference>
<feature type="domain" description="DUF6434" evidence="1">
    <location>
        <begin position="75"/>
        <end position="131"/>
    </location>
</feature>
<sequence>MGHRRPDLTRDIGIRGFNAWYWLKAELTAFCRAHALPGSGSKEELQQRIRAFLAGATPTSQPTERAPASRASLPDDLTPATVIGTGWKLCARLRAFFVLHLGHSFRFNQGLRDLFRNPAGATLDDALRLYRASKATPSVEIGPQFQYNQHLRAYFAANPAGTREEAIRLWRERRLTGGAIPHSDRPLD</sequence>
<evidence type="ECO:0000259" key="1">
    <source>
        <dbReference type="Pfam" id="PF20026"/>
    </source>
</evidence>
<protein>
    <recommendedName>
        <fullName evidence="1">DUF6434 domain-containing protein</fullName>
    </recommendedName>
</protein>
<comment type="caution">
    <text evidence="2">The sequence shown here is derived from an EMBL/GenBank/DDBJ whole genome shotgun (WGS) entry which is preliminary data.</text>
</comment>
<evidence type="ECO:0000313" key="2">
    <source>
        <dbReference type="EMBL" id="MBB4067155.1"/>
    </source>
</evidence>
<dbReference type="AlphaFoldDB" id="A0A7W6J995"/>
<organism evidence="2 3">
    <name type="scientific">Gellertiella hungarica</name>
    <dbReference type="NCBI Taxonomy" id="1572859"/>
    <lineage>
        <taxon>Bacteria</taxon>
        <taxon>Pseudomonadati</taxon>
        <taxon>Pseudomonadota</taxon>
        <taxon>Alphaproteobacteria</taxon>
        <taxon>Hyphomicrobiales</taxon>
        <taxon>Rhizobiaceae</taxon>
        <taxon>Gellertiella</taxon>
    </lineage>
</organism>
<dbReference type="Pfam" id="PF18953">
    <property type="entry name" value="SAP_new25"/>
    <property type="match status" value="1"/>
</dbReference>
<reference evidence="2 3" key="1">
    <citation type="submission" date="2020-08" db="EMBL/GenBank/DDBJ databases">
        <title>Genomic Encyclopedia of Type Strains, Phase IV (KMG-IV): sequencing the most valuable type-strain genomes for metagenomic binning, comparative biology and taxonomic classification.</title>
        <authorList>
            <person name="Goeker M."/>
        </authorList>
    </citation>
    <scope>NUCLEOTIDE SEQUENCE [LARGE SCALE GENOMIC DNA]</scope>
    <source>
        <strain evidence="2 3">DSM 29853</strain>
    </source>
</reference>
<proteinExistence type="predicted"/>
<name>A0A7W6J995_9HYPH</name>
<keyword evidence="3" id="KW-1185">Reference proteome</keyword>
<gene>
    <name evidence="2" type="ORF">GGR23_004384</name>
</gene>